<dbReference type="EMBL" id="CP122537">
    <property type="protein sequence ID" value="WGH78592.1"/>
    <property type="molecule type" value="Genomic_DNA"/>
</dbReference>
<dbReference type="Proteomes" id="UP001243420">
    <property type="component" value="Chromosome"/>
</dbReference>
<reference evidence="2 3" key="1">
    <citation type="submission" date="2023-04" db="EMBL/GenBank/DDBJ databases">
        <title>Jannaschia ovalis sp. nov., a marine bacterium isolated from sea tidal flat.</title>
        <authorList>
            <person name="Kwon D.Y."/>
            <person name="Kim J.-J."/>
        </authorList>
    </citation>
    <scope>NUCLEOTIDE SEQUENCE [LARGE SCALE GENOMIC DNA]</scope>
    <source>
        <strain evidence="2 3">GRR-S6-38</strain>
    </source>
</reference>
<evidence type="ECO:0000313" key="2">
    <source>
        <dbReference type="EMBL" id="WGH78592.1"/>
    </source>
</evidence>
<name>A0ABY8LB86_9RHOB</name>
<organism evidence="2 3">
    <name type="scientific">Jannaschia ovalis</name>
    <dbReference type="NCBI Taxonomy" id="3038773"/>
    <lineage>
        <taxon>Bacteria</taxon>
        <taxon>Pseudomonadati</taxon>
        <taxon>Pseudomonadota</taxon>
        <taxon>Alphaproteobacteria</taxon>
        <taxon>Rhodobacterales</taxon>
        <taxon>Roseobacteraceae</taxon>
        <taxon>Jannaschia</taxon>
    </lineage>
</organism>
<sequence length="142" mass="15876">MTIRNDERDRKSSCIDGNAAGDGDATQQRDFSHDFGAADSGRVDESEAGQSFDEKGQDAESHWVNTVGKDEEAFFARDPLSTVQDIADEMERYGLQPFANELRAIIFRWWFLDFAKISDNKIVLCSDFGGFGSSPKDIDTFC</sequence>
<accession>A0ABY8LB86</accession>
<proteinExistence type="predicted"/>
<gene>
    <name evidence="2" type="ORF">P8627_16500</name>
</gene>
<evidence type="ECO:0000313" key="3">
    <source>
        <dbReference type="Proteomes" id="UP001243420"/>
    </source>
</evidence>
<evidence type="ECO:0000256" key="1">
    <source>
        <dbReference type="SAM" id="MobiDB-lite"/>
    </source>
</evidence>
<keyword evidence="3" id="KW-1185">Reference proteome</keyword>
<dbReference type="RefSeq" id="WP_279965343.1">
    <property type="nucleotide sequence ID" value="NZ_CP122537.1"/>
</dbReference>
<feature type="region of interest" description="Disordered" evidence="1">
    <location>
        <begin position="1"/>
        <end position="60"/>
    </location>
</feature>
<feature type="compositionally biased region" description="Basic and acidic residues" evidence="1">
    <location>
        <begin position="1"/>
        <end position="13"/>
    </location>
</feature>
<protein>
    <submittedName>
        <fullName evidence="2">Uncharacterized protein</fullName>
    </submittedName>
</protein>